<feature type="signal peptide" evidence="1">
    <location>
        <begin position="1"/>
        <end position="26"/>
    </location>
</feature>
<keyword evidence="3" id="KW-1185">Reference proteome</keyword>
<name>A0ABV9T0T1_9BACT</name>
<evidence type="ECO:0000256" key="1">
    <source>
        <dbReference type="SAM" id="SignalP"/>
    </source>
</evidence>
<keyword evidence="1" id="KW-0732">Signal</keyword>
<gene>
    <name evidence="2" type="ORF">ACFPFU_10215</name>
</gene>
<comment type="caution">
    <text evidence="2">The sequence shown here is derived from an EMBL/GenBank/DDBJ whole genome shotgun (WGS) entry which is preliminary data.</text>
</comment>
<organism evidence="2 3">
    <name type="scientific">Negadavirga shengliensis</name>
    <dbReference type="NCBI Taxonomy" id="1389218"/>
    <lineage>
        <taxon>Bacteria</taxon>
        <taxon>Pseudomonadati</taxon>
        <taxon>Bacteroidota</taxon>
        <taxon>Cytophagia</taxon>
        <taxon>Cytophagales</taxon>
        <taxon>Cyclobacteriaceae</taxon>
        <taxon>Negadavirga</taxon>
    </lineage>
</organism>
<accession>A0ABV9T0T1</accession>
<sequence length="377" mass="39788">MKKISLFSKIAMLLICLSTVILSEIAAQVHSPAHIGFVYPLSTNGHKAAEYTNNLSLHAIQGLSGGEKGLALYGVAGMVKGDASGLQAAGVFNQVSGELKGVQMAGVMNQTNLAPHGLQFAGVVNLNSGASPLQMAGVVNMASQISSFQSAGVVNLAQNLEGIQMAGVANVAKCVKGIQVAGAINAADEVKGSQFAGLINVAKKVNGVQVAGLLNIADSSDYPIGIINLIKNGEKRIGLATDENLSTIVSFRSGGRKLYGIIGMGSNLQYADLPYGVEAGLGIKLIEKNSFRMDMEAVNLFITDFKHSEYSKSGLRILPAFLLSKNLQLYAGPSINYMDTKNQEGSDLAGLRIWERQRTNTYRSVHVGYTVGLQVLL</sequence>
<dbReference type="EMBL" id="JBHSJJ010000005">
    <property type="protein sequence ID" value="MFC4872064.1"/>
    <property type="molecule type" value="Genomic_DNA"/>
</dbReference>
<evidence type="ECO:0000313" key="3">
    <source>
        <dbReference type="Proteomes" id="UP001595818"/>
    </source>
</evidence>
<reference evidence="3" key="1">
    <citation type="journal article" date="2019" name="Int. J. Syst. Evol. Microbiol.">
        <title>The Global Catalogue of Microorganisms (GCM) 10K type strain sequencing project: providing services to taxonomists for standard genome sequencing and annotation.</title>
        <authorList>
            <consortium name="The Broad Institute Genomics Platform"/>
            <consortium name="The Broad Institute Genome Sequencing Center for Infectious Disease"/>
            <person name="Wu L."/>
            <person name="Ma J."/>
        </authorList>
    </citation>
    <scope>NUCLEOTIDE SEQUENCE [LARGE SCALE GENOMIC DNA]</scope>
    <source>
        <strain evidence="3">CGMCC 4.7466</strain>
    </source>
</reference>
<dbReference type="RefSeq" id="WP_377064131.1">
    <property type="nucleotide sequence ID" value="NZ_JBHSJJ010000005.1"/>
</dbReference>
<dbReference type="Proteomes" id="UP001595818">
    <property type="component" value="Unassembled WGS sequence"/>
</dbReference>
<protein>
    <submittedName>
        <fullName evidence="2">Uncharacterized protein</fullName>
    </submittedName>
</protein>
<proteinExistence type="predicted"/>
<feature type="chain" id="PRO_5045456601" evidence="1">
    <location>
        <begin position="27"/>
        <end position="377"/>
    </location>
</feature>
<evidence type="ECO:0000313" key="2">
    <source>
        <dbReference type="EMBL" id="MFC4872064.1"/>
    </source>
</evidence>